<dbReference type="OrthoDB" id="894042at2"/>
<keyword evidence="2" id="KW-1185">Reference proteome</keyword>
<gene>
    <name evidence="1" type="ORF">C8P70_11754</name>
</gene>
<dbReference type="EMBL" id="SOAG01000017">
    <property type="protein sequence ID" value="TDS56964.1"/>
    <property type="molecule type" value="Genomic_DNA"/>
</dbReference>
<accession>A0A4R7F1B0</accession>
<protein>
    <submittedName>
        <fullName evidence="1">Uncharacterized protein</fullName>
    </submittedName>
</protein>
<organism evidence="1 2">
    <name type="scientific">Myroides indicus</name>
    <dbReference type="NCBI Taxonomy" id="1323422"/>
    <lineage>
        <taxon>Bacteria</taxon>
        <taxon>Pseudomonadati</taxon>
        <taxon>Bacteroidota</taxon>
        <taxon>Flavobacteriia</taxon>
        <taxon>Flavobacteriales</taxon>
        <taxon>Flavobacteriaceae</taxon>
        <taxon>Myroides</taxon>
    </lineage>
</organism>
<proteinExistence type="predicted"/>
<dbReference type="RefSeq" id="WP_133712896.1">
    <property type="nucleotide sequence ID" value="NZ_SOAG01000017.1"/>
</dbReference>
<evidence type="ECO:0000313" key="2">
    <source>
        <dbReference type="Proteomes" id="UP000295215"/>
    </source>
</evidence>
<sequence length="121" mass="14013">MTKSLAIIFATFYMLSTTVCSEVLKLPILIEHYMEYEGDFVDFMIHHYGGHEKDADWETDQKLPFIKISQNLSIDFSLPSSKLAVEGLSAIFFLEKSTSISRENRFSYNYLSDIFQPPRIN</sequence>
<name>A0A4R7F1B0_9FLAO</name>
<dbReference type="Proteomes" id="UP000295215">
    <property type="component" value="Unassembled WGS sequence"/>
</dbReference>
<reference evidence="1 2" key="1">
    <citation type="submission" date="2019-03" db="EMBL/GenBank/DDBJ databases">
        <title>Genomic Encyclopedia of Archaeal and Bacterial Type Strains, Phase II (KMG-II): from individual species to whole genera.</title>
        <authorList>
            <person name="Goeker M."/>
        </authorList>
    </citation>
    <scope>NUCLEOTIDE SEQUENCE [LARGE SCALE GENOMIC DNA]</scope>
    <source>
        <strain evidence="1 2">DSM 28213</strain>
    </source>
</reference>
<dbReference type="AlphaFoldDB" id="A0A4R7F1B0"/>
<comment type="caution">
    <text evidence="1">The sequence shown here is derived from an EMBL/GenBank/DDBJ whole genome shotgun (WGS) entry which is preliminary data.</text>
</comment>
<evidence type="ECO:0000313" key="1">
    <source>
        <dbReference type="EMBL" id="TDS56964.1"/>
    </source>
</evidence>